<keyword evidence="2" id="KW-0812">Transmembrane</keyword>
<evidence type="ECO:0000256" key="2">
    <source>
        <dbReference type="SAM" id="Phobius"/>
    </source>
</evidence>
<organism evidence="3 4">
    <name type="scientific">Morus notabilis</name>
    <dbReference type="NCBI Taxonomy" id="981085"/>
    <lineage>
        <taxon>Eukaryota</taxon>
        <taxon>Viridiplantae</taxon>
        <taxon>Streptophyta</taxon>
        <taxon>Embryophyta</taxon>
        <taxon>Tracheophyta</taxon>
        <taxon>Spermatophyta</taxon>
        <taxon>Magnoliopsida</taxon>
        <taxon>eudicotyledons</taxon>
        <taxon>Gunneridae</taxon>
        <taxon>Pentapetalae</taxon>
        <taxon>rosids</taxon>
        <taxon>fabids</taxon>
        <taxon>Rosales</taxon>
        <taxon>Moraceae</taxon>
        <taxon>Moreae</taxon>
        <taxon>Morus</taxon>
    </lineage>
</organism>
<dbReference type="EMBL" id="KE646027">
    <property type="protein sequence ID" value="EXC66239.1"/>
    <property type="molecule type" value="Genomic_DNA"/>
</dbReference>
<sequence length="161" mass="18156">MSTTSSLFSLLPPPRINDPGNSTSRRMGFGRQRARRPQRGNKVACALHRDASFGHGRYDGKLVDEDMIVLRMRIHEMKMMEESHAEVATYDWMEWEKKYYCEDYESDICEAVGLLQSQLMNTRPSVALAMLGLVSISVPISMGVVLLRLLDVAKVILVGAH</sequence>
<keyword evidence="4" id="KW-1185">Reference proteome</keyword>
<evidence type="ECO:0000313" key="3">
    <source>
        <dbReference type="EMBL" id="EXC66239.1"/>
    </source>
</evidence>
<dbReference type="Proteomes" id="UP000030645">
    <property type="component" value="Unassembled WGS sequence"/>
</dbReference>
<feature type="compositionally biased region" description="Low complexity" evidence="1">
    <location>
        <begin position="1"/>
        <end position="10"/>
    </location>
</feature>
<dbReference type="PANTHER" id="PTHR33782">
    <property type="entry name" value="OS01G0121600 PROTEIN"/>
    <property type="match status" value="1"/>
</dbReference>
<feature type="region of interest" description="Disordered" evidence="1">
    <location>
        <begin position="1"/>
        <end position="41"/>
    </location>
</feature>
<dbReference type="OrthoDB" id="672819at2759"/>
<protein>
    <submittedName>
        <fullName evidence="3">Uncharacterized protein</fullName>
    </submittedName>
</protein>
<dbReference type="eggNOG" id="ENOG502SUBK">
    <property type="taxonomic scope" value="Eukaryota"/>
</dbReference>
<feature type="transmembrane region" description="Helical" evidence="2">
    <location>
        <begin position="126"/>
        <end position="147"/>
    </location>
</feature>
<dbReference type="KEGG" id="mnt:21383749"/>
<keyword evidence="2" id="KW-1133">Transmembrane helix</keyword>
<dbReference type="PANTHER" id="PTHR33782:SF27">
    <property type="entry name" value="PROTEIN, PUTATIVE-RELATED"/>
    <property type="match status" value="1"/>
</dbReference>
<proteinExistence type="predicted"/>
<gene>
    <name evidence="3" type="ORF">L484_000104</name>
</gene>
<evidence type="ECO:0000313" key="4">
    <source>
        <dbReference type="Proteomes" id="UP000030645"/>
    </source>
</evidence>
<reference evidence="4" key="1">
    <citation type="submission" date="2013-01" db="EMBL/GenBank/DDBJ databases">
        <title>Draft Genome Sequence of a Mulberry Tree, Morus notabilis C.K. Schneid.</title>
        <authorList>
            <person name="He N."/>
            <person name="Zhao S."/>
        </authorList>
    </citation>
    <scope>NUCLEOTIDE SEQUENCE</scope>
</reference>
<dbReference type="AlphaFoldDB" id="W9T358"/>
<evidence type="ECO:0000256" key="1">
    <source>
        <dbReference type="SAM" id="MobiDB-lite"/>
    </source>
</evidence>
<dbReference type="STRING" id="981085.W9T358"/>
<accession>W9T358</accession>
<name>W9T358_9ROSA</name>
<keyword evidence="2" id="KW-0472">Membrane</keyword>